<dbReference type="PATRIC" id="fig|68170.10.peg.3673"/>
<dbReference type="RefSeq" id="WP_045309693.1">
    <property type="nucleotide sequence ID" value="NZ_JYJG01000007.1"/>
</dbReference>
<dbReference type="EMBL" id="JYJG01000007">
    <property type="protein sequence ID" value="KJK52848.1"/>
    <property type="molecule type" value="Genomic_DNA"/>
</dbReference>
<dbReference type="OrthoDB" id="3623459at2"/>
<reference evidence="1 2" key="1">
    <citation type="submission" date="2015-02" db="EMBL/GenBank/DDBJ databases">
        <authorList>
            <person name="Ju K.-S."/>
            <person name="Doroghazi J.R."/>
            <person name="Metcalf W."/>
        </authorList>
    </citation>
    <scope>NUCLEOTIDE SEQUENCE [LARGE SCALE GENOMIC DNA]</scope>
    <source>
        <strain evidence="1 2">NRRL B-16140</strain>
    </source>
</reference>
<dbReference type="AlphaFoldDB" id="A0A0F0HGK1"/>
<gene>
    <name evidence="1" type="ORF">UK23_02490</name>
</gene>
<protein>
    <recommendedName>
        <fullName evidence="3">ESX-1 secretion-associated protein</fullName>
    </recommendedName>
</protein>
<dbReference type="Proteomes" id="UP000033393">
    <property type="component" value="Unassembled WGS sequence"/>
</dbReference>
<evidence type="ECO:0000313" key="1">
    <source>
        <dbReference type="EMBL" id="KJK52848.1"/>
    </source>
</evidence>
<proteinExistence type="predicted"/>
<keyword evidence="2" id="KW-1185">Reference proteome</keyword>
<name>A0A0F0HGK1_LENAE</name>
<evidence type="ECO:0008006" key="3">
    <source>
        <dbReference type="Google" id="ProtNLM"/>
    </source>
</evidence>
<sequence>MSSLFTDAAELRAYAEYLRTEAQEFETIRKYVHATACDKAGFTGLLTLLQPGVDVVRALFDETLDFGKSKLEGTASAMEATASSYEAVERAQLAIFNGILK</sequence>
<organism evidence="1 2">
    <name type="scientific">Lentzea aerocolonigenes</name>
    <name type="common">Lechevalieria aerocolonigenes</name>
    <name type="synonym">Saccharothrix aerocolonigenes</name>
    <dbReference type="NCBI Taxonomy" id="68170"/>
    <lineage>
        <taxon>Bacteria</taxon>
        <taxon>Bacillati</taxon>
        <taxon>Actinomycetota</taxon>
        <taxon>Actinomycetes</taxon>
        <taxon>Pseudonocardiales</taxon>
        <taxon>Pseudonocardiaceae</taxon>
        <taxon>Lentzea</taxon>
    </lineage>
</organism>
<comment type="caution">
    <text evidence="1">The sequence shown here is derived from an EMBL/GenBank/DDBJ whole genome shotgun (WGS) entry which is preliminary data.</text>
</comment>
<accession>A0A0F0HGK1</accession>
<dbReference type="STRING" id="68170.GCA_000974445_00199"/>
<evidence type="ECO:0000313" key="2">
    <source>
        <dbReference type="Proteomes" id="UP000033393"/>
    </source>
</evidence>